<dbReference type="Gene3D" id="3.40.50.720">
    <property type="entry name" value="NAD(P)-binding Rossmann-like Domain"/>
    <property type="match status" value="1"/>
</dbReference>
<dbReference type="FunFam" id="3.40.50.720:FF:000311">
    <property type="entry name" value="Ornithine cyclodeaminase"/>
    <property type="match status" value="1"/>
</dbReference>
<dbReference type="SUPFAM" id="SSF51735">
    <property type="entry name" value="NAD(P)-binding Rossmann-fold domains"/>
    <property type="match status" value="1"/>
</dbReference>
<dbReference type="AlphaFoldDB" id="A0A381RXM7"/>
<dbReference type="GO" id="GO:0019752">
    <property type="term" value="P:carboxylic acid metabolic process"/>
    <property type="evidence" value="ECO:0007669"/>
    <property type="project" value="UniProtKB-ARBA"/>
</dbReference>
<dbReference type="InterPro" id="IPR003462">
    <property type="entry name" value="ODC_Mu_crystall"/>
</dbReference>
<accession>A0A381RXM7</accession>
<dbReference type="Gene3D" id="3.30.1780.10">
    <property type="entry name" value="ornithine cyclodeaminase, domain 1"/>
    <property type="match status" value="1"/>
</dbReference>
<dbReference type="InterPro" id="IPR036291">
    <property type="entry name" value="NAD(P)-bd_dom_sf"/>
</dbReference>
<sequence>MSRDTSQFHISGEEVRDHVDYAGLIEALDQMHREDAANLSDLLLSEQGEGGTTNHFMVRAGWQRGRALGVKMASVFPSNRTGDLPSIQASYVLFDGTTGSPLASIDGNELTWRKTAADSALGSLRLARGNCTTLLMVGAGAMAPHLIRAHISVHPQIKRIEVWNRSSDRRDRLIASLRPEFNIVATDDLQRSTSDADLISCATMTQQPLIHGEWLSPGCHLDLVGAFTLDMREADDTAMRRGQVFVDSRKTTIGEIGELTIPIKNGTLREQDVVADHYQLSGGDHPGRQDQDEITIFKNGGGGHLDLMTARYIYDKCRL</sequence>
<dbReference type="EMBL" id="UINC01002364">
    <property type="protein sequence ID" value="SUZ95891.1"/>
    <property type="molecule type" value="Genomic_DNA"/>
</dbReference>
<protein>
    <recommendedName>
        <fullName evidence="3">Ornithine cyclodeaminase</fullName>
    </recommendedName>
</protein>
<dbReference type="PIRSF" id="PIRSF001439">
    <property type="entry name" value="CryM"/>
    <property type="match status" value="1"/>
</dbReference>
<dbReference type="Pfam" id="PF02423">
    <property type="entry name" value="OCD_Mu_crystall"/>
    <property type="match status" value="1"/>
</dbReference>
<organism evidence="2">
    <name type="scientific">marine metagenome</name>
    <dbReference type="NCBI Taxonomy" id="408172"/>
    <lineage>
        <taxon>unclassified sequences</taxon>
        <taxon>metagenomes</taxon>
        <taxon>ecological metagenomes</taxon>
    </lineage>
</organism>
<dbReference type="PANTHER" id="PTHR13812">
    <property type="entry name" value="KETIMINE REDUCTASE MU-CRYSTALLIN"/>
    <property type="match status" value="1"/>
</dbReference>
<proteinExistence type="inferred from homology"/>
<dbReference type="GO" id="GO:0005737">
    <property type="term" value="C:cytoplasm"/>
    <property type="evidence" value="ECO:0007669"/>
    <property type="project" value="TreeGrafter"/>
</dbReference>
<evidence type="ECO:0000256" key="1">
    <source>
        <dbReference type="ARBA" id="ARBA00008903"/>
    </source>
</evidence>
<evidence type="ECO:0008006" key="3">
    <source>
        <dbReference type="Google" id="ProtNLM"/>
    </source>
</evidence>
<comment type="similarity">
    <text evidence="1">Belongs to the ornithine cyclodeaminase/mu-crystallin family.</text>
</comment>
<dbReference type="GO" id="GO:0016491">
    <property type="term" value="F:oxidoreductase activity"/>
    <property type="evidence" value="ECO:0007669"/>
    <property type="project" value="UniProtKB-ARBA"/>
</dbReference>
<evidence type="ECO:0000313" key="2">
    <source>
        <dbReference type="EMBL" id="SUZ95891.1"/>
    </source>
</evidence>
<dbReference type="PANTHER" id="PTHR13812:SF19">
    <property type="entry name" value="KETIMINE REDUCTASE MU-CRYSTALLIN"/>
    <property type="match status" value="1"/>
</dbReference>
<dbReference type="InterPro" id="IPR023401">
    <property type="entry name" value="ODC_N"/>
</dbReference>
<reference evidence="2" key="1">
    <citation type="submission" date="2018-05" db="EMBL/GenBank/DDBJ databases">
        <authorList>
            <person name="Lanie J.A."/>
            <person name="Ng W.-L."/>
            <person name="Kazmierczak K.M."/>
            <person name="Andrzejewski T.M."/>
            <person name="Davidsen T.M."/>
            <person name="Wayne K.J."/>
            <person name="Tettelin H."/>
            <person name="Glass J.I."/>
            <person name="Rusch D."/>
            <person name="Podicherti R."/>
            <person name="Tsui H.-C.T."/>
            <person name="Winkler M.E."/>
        </authorList>
    </citation>
    <scope>NUCLEOTIDE SEQUENCE</scope>
</reference>
<gene>
    <name evidence="2" type="ORF">METZ01_LOCUS48745</name>
</gene>
<name>A0A381RXM7_9ZZZZ</name>